<dbReference type="InterPro" id="IPR029058">
    <property type="entry name" value="AB_hydrolase_fold"/>
</dbReference>
<dbReference type="STRING" id="512763.DC20_14275"/>
<keyword evidence="1" id="KW-0732">Signal</keyword>
<feature type="signal peptide" evidence="1">
    <location>
        <begin position="1"/>
        <end position="24"/>
    </location>
</feature>
<accession>A0A0P0CDP8</accession>
<evidence type="ECO:0000256" key="1">
    <source>
        <dbReference type="SAM" id="SignalP"/>
    </source>
</evidence>
<dbReference type="PROSITE" id="PS51257">
    <property type="entry name" value="PROKAR_LIPOPROTEIN"/>
    <property type="match status" value="1"/>
</dbReference>
<evidence type="ECO:0008006" key="4">
    <source>
        <dbReference type="Google" id="ProtNLM"/>
    </source>
</evidence>
<dbReference type="InterPro" id="IPR005152">
    <property type="entry name" value="Lipase_secreted"/>
</dbReference>
<evidence type="ECO:0000313" key="2">
    <source>
        <dbReference type="EMBL" id="ALI99923.1"/>
    </source>
</evidence>
<gene>
    <name evidence="2" type="ORF">DC20_14275</name>
</gene>
<dbReference type="Gene3D" id="3.40.50.1820">
    <property type="entry name" value="alpha/beta hydrolase"/>
    <property type="match status" value="1"/>
</dbReference>
<dbReference type="Proteomes" id="UP000061382">
    <property type="component" value="Chromosome"/>
</dbReference>
<sequence length="399" mass="44121">MKKNLLNLRWVVLALFVFTSCDFSDDDPQPNSNEYFVSATPLNTVPKQALQLYATTAGFANFVSYIDYDVEFYRVIYNTTYKGSTVQASGLLCIPKDTPAPPALVSAQHGTMFVDDDAPSNFPKTFSGFELFATVGYITVIPDYIGYGNTKNIVHPYYDEAHTAGAVVDMIKAVKFYLDREDIATNNNLFLVGYSEGGYATLAAQKEIESNAEHELELTAVAAGAGGYDLIGMMNTIATVPTYGEPSFLPLILHGYNVTYGWNRPYTDFFQQPYAGKIPGLLDGTKDREEINSELTILPADLFNPTFYANLRNPSGEPVLKQALIDNSLLDWVPKAPTRLYHGTQDEAVFYQTTVTAYDRFRAAGATNVSFVSIPNGTHRGSIEPMFLDALPWLASYDN</sequence>
<dbReference type="PANTHER" id="PTHR34853:SF1">
    <property type="entry name" value="LIPASE 5"/>
    <property type="match status" value="1"/>
</dbReference>
<protein>
    <recommendedName>
        <fullName evidence="4">Phospholipase</fullName>
    </recommendedName>
</protein>
<dbReference type="GO" id="GO:0016042">
    <property type="term" value="P:lipid catabolic process"/>
    <property type="evidence" value="ECO:0007669"/>
    <property type="project" value="InterPro"/>
</dbReference>
<dbReference type="SUPFAM" id="SSF53474">
    <property type="entry name" value="alpha/beta-Hydrolases"/>
    <property type="match status" value="1"/>
</dbReference>
<dbReference type="GO" id="GO:0004806">
    <property type="term" value="F:triacylglycerol lipase activity"/>
    <property type="evidence" value="ECO:0007669"/>
    <property type="project" value="InterPro"/>
</dbReference>
<evidence type="ECO:0000313" key="3">
    <source>
        <dbReference type="Proteomes" id="UP000061382"/>
    </source>
</evidence>
<feature type="chain" id="PRO_5006042528" description="Phospholipase" evidence="1">
    <location>
        <begin position="25"/>
        <end position="399"/>
    </location>
</feature>
<proteinExistence type="predicted"/>
<dbReference type="AlphaFoldDB" id="A0A0P0CDP8"/>
<dbReference type="OrthoDB" id="9798122at2"/>
<dbReference type="Gene3D" id="1.10.260.160">
    <property type="match status" value="1"/>
</dbReference>
<dbReference type="EMBL" id="CP012643">
    <property type="protein sequence ID" value="ALI99923.1"/>
    <property type="molecule type" value="Genomic_DNA"/>
</dbReference>
<organism evidence="2 3">
    <name type="scientific">Rufibacter tibetensis</name>
    <dbReference type="NCBI Taxonomy" id="512763"/>
    <lineage>
        <taxon>Bacteria</taxon>
        <taxon>Pseudomonadati</taxon>
        <taxon>Bacteroidota</taxon>
        <taxon>Cytophagia</taxon>
        <taxon>Cytophagales</taxon>
        <taxon>Hymenobacteraceae</taxon>
        <taxon>Rufibacter</taxon>
    </lineage>
</organism>
<dbReference type="Pfam" id="PF03583">
    <property type="entry name" value="LIP"/>
    <property type="match status" value="1"/>
</dbReference>
<dbReference type="KEGG" id="rti:DC20_14275"/>
<dbReference type="RefSeq" id="WP_062544450.1">
    <property type="nucleotide sequence ID" value="NZ_CP012643.1"/>
</dbReference>
<dbReference type="PIRSF" id="PIRSF029171">
    <property type="entry name" value="Esterase_LipA"/>
    <property type="match status" value="1"/>
</dbReference>
<name>A0A0P0CDP8_9BACT</name>
<keyword evidence="3" id="KW-1185">Reference proteome</keyword>
<reference evidence="2 3" key="1">
    <citation type="submission" date="2015-08" db="EMBL/GenBank/DDBJ databases">
        <title>Complete genome sequence of Rufibacter tibetensis strain 1351t, a radiation-resistant bacterium from tibet plateau.</title>
        <authorList>
            <person name="Dai J."/>
        </authorList>
    </citation>
    <scope>NUCLEOTIDE SEQUENCE [LARGE SCALE GENOMIC DNA]</scope>
    <source>
        <strain evidence="2 3">1351</strain>
    </source>
</reference>
<dbReference type="PATRIC" id="fig|512763.3.peg.3138"/>
<dbReference type="PANTHER" id="PTHR34853">
    <property type="match status" value="1"/>
</dbReference>